<keyword evidence="1 5" id="KW-0732">Signal</keyword>
<sequence>MLNLLPRISRIVCNARALMLSGVMLAVSPVLAAGSTAASEGAPVSASAASVVPAPATRTFALSFGNIKVVSRSIVSYRCENGREIGVAYMNTDNQQSFAVIRIEGRHLVFVDTAAGSGVRYVAGRYVWWSKGDEGNLYDVMAGENAAPIAKACKAIEQ</sequence>
<evidence type="ECO:0000313" key="8">
    <source>
        <dbReference type="Proteomes" id="UP000494115"/>
    </source>
</evidence>
<keyword evidence="4" id="KW-0449">Lipoprotein</keyword>
<dbReference type="Proteomes" id="UP000494115">
    <property type="component" value="Unassembled WGS sequence"/>
</dbReference>
<feature type="domain" description="C-type lysozyme inhibitor" evidence="6">
    <location>
        <begin position="77"/>
        <end position="143"/>
    </location>
</feature>
<accession>A0A6S7B3D4</accession>
<evidence type="ECO:0000256" key="1">
    <source>
        <dbReference type="ARBA" id="ARBA00022729"/>
    </source>
</evidence>
<dbReference type="InterPro" id="IPR036328">
    <property type="entry name" value="MliC_sf"/>
</dbReference>
<feature type="signal peptide" evidence="5">
    <location>
        <begin position="1"/>
        <end position="32"/>
    </location>
</feature>
<evidence type="ECO:0000256" key="3">
    <source>
        <dbReference type="ARBA" id="ARBA00023139"/>
    </source>
</evidence>
<keyword evidence="2" id="KW-0472">Membrane</keyword>
<protein>
    <recommendedName>
        <fullName evidence="6">C-type lysozyme inhibitor domain-containing protein</fullName>
    </recommendedName>
</protein>
<evidence type="ECO:0000256" key="4">
    <source>
        <dbReference type="ARBA" id="ARBA00023288"/>
    </source>
</evidence>
<name>A0A6S7B3D4_9BURK</name>
<dbReference type="AlphaFoldDB" id="A0A6S7B3D4"/>
<organism evidence="7 8">
    <name type="scientific">Pararobbsia alpina</name>
    <dbReference type="NCBI Taxonomy" id="621374"/>
    <lineage>
        <taxon>Bacteria</taxon>
        <taxon>Pseudomonadati</taxon>
        <taxon>Pseudomonadota</taxon>
        <taxon>Betaproteobacteria</taxon>
        <taxon>Burkholderiales</taxon>
        <taxon>Burkholderiaceae</taxon>
        <taxon>Pararobbsia</taxon>
    </lineage>
</organism>
<evidence type="ECO:0000256" key="2">
    <source>
        <dbReference type="ARBA" id="ARBA00023136"/>
    </source>
</evidence>
<dbReference type="RefSeq" id="WP_175104867.1">
    <property type="nucleotide sequence ID" value="NZ_CADIKM010000008.1"/>
</dbReference>
<reference evidence="7 8" key="1">
    <citation type="submission" date="2020-04" db="EMBL/GenBank/DDBJ databases">
        <authorList>
            <person name="De Canck E."/>
        </authorList>
    </citation>
    <scope>NUCLEOTIDE SEQUENCE [LARGE SCALE GENOMIC DNA]</scope>
    <source>
        <strain evidence="7 8">LMG 28138</strain>
    </source>
</reference>
<keyword evidence="3" id="KW-0564">Palmitate</keyword>
<dbReference type="Gene3D" id="2.40.128.200">
    <property type="match status" value="1"/>
</dbReference>
<evidence type="ECO:0000256" key="5">
    <source>
        <dbReference type="SAM" id="SignalP"/>
    </source>
</evidence>
<keyword evidence="8" id="KW-1185">Reference proteome</keyword>
<dbReference type="Pfam" id="PF09864">
    <property type="entry name" value="MliC"/>
    <property type="match status" value="1"/>
</dbReference>
<evidence type="ECO:0000313" key="7">
    <source>
        <dbReference type="EMBL" id="CAB3786739.1"/>
    </source>
</evidence>
<feature type="chain" id="PRO_5028820905" description="C-type lysozyme inhibitor domain-containing protein" evidence="5">
    <location>
        <begin position="33"/>
        <end position="158"/>
    </location>
</feature>
<dbReference type="EMBL" id="CADIKM010000008">
    <property type="protein sequence ID" value="CAB3786739.1"/>
    <property type="molecule type" value="Genomic_DNA"/>
</dbReference>
<evidence type="ECO:0000259" key="6">
    <source>
        <dbReference type="Pfam" id="PF09864"/>
    </source>
</evidence>
<dbReference type="InterPro" id="IPR018660">
    <property type="entry name" value="MliC"/>
</dbReference>
<gene>
    <name evidence="7" type="ORF">LMG28138_02286</name>
</gene>
<proteinExistence type="predicted"/>
<dbReference type="SUPFAM" id="SSF141488">
    <property type="entry name" value="YdhA-like"/>
    <property type="match status" value="1"/>
</dbReference>